<dbReference type="InterPro" id="IPR022742">
    <property type="entry name" value="Hydrolase_4"/>
</dbReference>
<accession>A0ABR4XJW2</accession>
<evidence type="ECO:0000313" key="3">
    <source>
        <dbReference type="Proteomes" id="UP000030101"/>
    </source>
</evidence>
<reference evidence="2 3" key="1">
    <citation type="submission" date="2014-08" db="EMBL/GenBank/DDBJ databases">
        <title>Porphyromonas canoris strain:OH2762 Genome sequencing.</title>
        <authorList>
            <person name="Wallis C."/>
            <person name="Deusch O."/>
            <person name="O'Flynn C."/>
            <person name="Davis I."/>
            <person name="Jospin G."/>
            <person name="Darling A.E."/>
            <person name="Coil D.A."/>
            <person name="Alexiev A."/>
            <person name="Horsfall A."/>
            <person name="Kirkwood N."/>
            <person name="Harris S."/>
            <person name="Eisen J.A."/>
        </authorList>
    </citation>
    <scope>NUCLEOTIDE SEQUENCE [LARGE SCALE GENOMIC DNA]</scope>
    <source>
        <strain evidence="3">COT-108 OH2762</strain>
    </source>
</reference>
<dbReference type="RefSeq" id="WP_036791248.1">
    <property type="nucleotide sequence ID" value="NZ_JQZV01000013.1"/>
</dbReference>
<evidence type="ECO:0000259" key="1">
    <source>
        <dbReference type="Pfam" id="PF12146"/>
    </source>
</evidence>
<gene>
    <name evidence="2" type="ORF">HQ43_06700</name>
</gene>
<dbReference type="Proteomes" id="UP000030101">
    <property type="component" value="Unassembled WGS sequence"/>
</dbReference>
<keyword evidence="3" id="KW-1185">Reference proteome</keyword>
<name>A0ABR4XJW2_9PORP</name>
<feature type="domain" description="Serine aminopeptidase S33" evidence="1">
    <location>
        <begin position="44"/>
        <end position="248"/>
    </location>
</feature>
<organism evidence="2 3">
    <name type="scientific">Porphyromonas canoris</name>
    <dbReference type="NCBI Taxonomy" id="36875"/>
    <lineage>
        <taxon>Bacteria</taxon>
        <taxon>Pseudomonadati</taxon>
        <taxon>Bacteroidota</taxon>
        <taxon>Bacteroidia</taxon>
        <taxon>Bacteroidales</taxon>
        <taxon>Porphyromonadaceae</taxon>
        <taxon>Porphyromonas</taxon>
    </lineage>
</organism>
<dbReference type="Gene3D" id="3.40.50.1820">
    <property type="entry name" value="alpha/beta hydrolase"/>
    <property type="match status" value="1"/>
</dbReference>
<dbReference type="InterPro" id="IPR029058">
    <property type="entry name" value="AB_hydrolase_fold"/>
</dbReference>
<proteinExistence type="predicted"/>
<protein>
    <recommendedName>
        <fullName evidence="1">Serine aminopeptidase S33 domain-containing protein</fullName>
    </recommendedName>
</protein>
<dbReference type="Pfam" id="PF12146">
    <property type="entry name" value="Hydrolase_4"/>
    <property type="match status" value="1"/>
</dbReference>
<dbReference type="SUPFAM" id="SSF53474">
    <property type="entry name" value="alpha/beta-Hydrolases"/>
    <property type="match status" value="1"/>
</dbReference>
<dbReference type="EMBL" id="JQZV01000013">
    <property type="protein sequence ID" value="KGN91776.1"/>
    <property type="molecule type" value="Genomic_DNA"/>
</dbReference>
<comment type="caution">
    <text evidence="2">The sequence shown here is derived from an EMBL/GenBank/DDBJ whole genome shotgun (WGS) entry which is preliminary data.</text>
</comment>
<dbReference type="InterPro" id="IPR051044">
    <property type="entry name" value="MAG_DAG_Lipase"/>
</dbReference>
<evidence type="ECO:0000313" key="2">
    <source>
        <dbReference type="EMBL" id="KGN91776.1"/>
    </source>
</evidence>
<sequence length="320" mass="37285">MKQTASYQKDILGEKFEQLQTTQPEDYEGKVVCTLVRRKTNAPSQKAVLYIHGFNDYFFQTEMAERFCSKGYHFYAIDLRKYGRSWMPHQLFNNVRDLKEYDEDIQWALEQIRSEGNKKVLLCGHSTGGLLITYYALRHPDSDLFHALFCNSPFYGFQISALAQKVLPVVSKIGNRYPELPLPVVPFTDFYGKALHISEHGEWKYDLRLKPHVPSDTKLAFVSAVEKAHRYLDEHTEIKVPMLVMCSDKSFTPVQWDSRIMTSDIILNVEHIRAYTKRLSGDITFSPVANAIHDLVLSQKEVREEVYQKLFKWCERVMPK</sequence>
<dbReference type="PANTHER" id="PTHR11614">
    <property type="entry name" value="PHOSPHOLIPASE-RELATED"/>
    <property type="match status" value="1"/>
</dbReference>